<feature type="compositionally biased region" description="Basic and acidic residues" evidence="1">
    <location>
        <begin position="244"/>
        <end position="266"/>
    </location>
</feature>
<sequence length="341" mass="37294">MDLVQDLFLTASLALILSFLVAKLVALAVAGRESEAELGEGGNGGGEGVGVEEVSFEERRLKVEGAFRGQSQRRVELEGEVKEVVRFEGEAVHQAEEIAEPLQQHREGRGLTEEMLEEESVAVVLPEKWSAAVGLPKKWSDDGEFEGEAVHRAQEIAEPLQQHLEGRGLTEKQSVAVVLPEKSSVAVGLQEKWSDGGEFEEEAVHRAEVIVEPLQQHREGRRLTEEESVAVVLPEKSSVAVGLPEKRSDGGEMEKASEFDRGSSENREEEEIGAKSAGNDVVAEQSEEVRVVDCEETKEKTHVAPSEVKSGDFSDEDDWEGIEKSELDDEYAAAVKSDGHD</sequence>
<dbReference type="EMBL" id="VIEB01000158">
    <property type="protein sequence ID" value="TQE03264.1"/>
    <property type="molecule type" value="Genomic_DNA"/>
</dbReference>
<protein>
    <submittedName>
        <fullName evidence="2">Uncharacterized protein</fullName>
    </submittedName>
</protein>
<proteinExistence type="predicted"/>
<dbReference type="Proteomes" id="UP000315295">
    <property type="component" value="Unassembled WGS sequence"/>
</dbReference>
<evidence type="ECO:0000313" key="2">
    <source>
        <dbReference type="EMBL" id="TQE03264.1"/>
    </source>
</evidence>
<evidence type="ECO:0000313" key="3">
    <source>
        <dbReference type="Proteomes" id="UP000315295"/>
    </source>
</evidence>
<feature type="compositionally biased region" description="Acidic residues" evidence="1">
    <location>
        <begin position="313"/>
        <end position="331"/>
    </location>
</feature>
<feature type="compositionally biased region" description="Basic and acidic residues" evidence="1">
    <location>
        <begin position="287"/>
        <end position="302"/>
    </location>
</feature>
<feature type="region of interest" description="Disordered" evidence="1">
    <location>
        <begin position="242"/>
        <end position="341"/>
    </location>
</feature>
<dbReference type="AlphaFoldDB" id="A0A540MWU4"/>
<gene>
    <name evidence="2" type="ORF">C1H46_011076</name>
</gene>
<reference evidence="2 3" key="1">
    <citation type="journal article" date="2019" name="G3 (Bethesda)">
        <title>Sequencing of a Wild Apple (Malus baccata) Genome Unravels the Differences Between Cultivated and Wild Apple Species Regarding Disease Resistance and Cold Tolerance.</title>
        <authorList>
            <person name="Chen X."/>
        </authorList>
    </citation>
    <scope>NUCLEOTIDE SEQUENCE [LARGE SCALE GENOMIC DNA]</scope>
    <source>
        <strain evidence="3">cv. Shandingzi</strain>
        <tissue evidence="2">Leaves</tissue>
    </source>
</reference>
<accession>A0A540MWU4</accession>
<name>A0A540MWU4_MALBA</name>
<comment type="caution">
    <text evidence="2">The sequence shown here is derived from an EMBL/GenBank/DDBJ whole genome shotgun (WGS) entry which is preliminary data.</text>
</comment>
<dbReference type="STRING" id="106549.A0A540MWU4"/>
<keyword evidence="3" id="KW-1185">Reference proteome</keyword>
<evidence type="ECO:0000256" key="1">
    <source>
        <dbReference type="SAM" id="MobiDB-lite"/>
    </source>
</evidence>
<organism evidence="2 3">
    <name type="scientific">Malus baccata</name>
    <name type="common">Siberian crab apple</name>
    <name type="synonym">Pyrus baccata</name>
    <dbReference type="NCBI Taxonomy" id="106549"/>
    <lineage>
        <taxon>Eukaryota</taxon>
        <taxon>Viridiplantae</taxon>
        <taxon>Streptophyta</taxon>
        <taxon>Embryophyta</taxon>
        <taxon>Tracheophyta</taxon>
        <taxon>Spermatophyta</taxon>
        <taxon>Magnoliopsida</taxon>
        <taxon>eudicotyledons</taxon>
        <taxon>Gunneridae</taxon>
        <taxon>Pentapetalae</taxon>
        <taxon>rosids</taxon>
        <taxon>fabids</taxon>
        <taxon>Rosales</taxon>
        <taxon>Rosaceae</taxon>
        <taxon>Amygdaloideae</taxon>
        <taxon>Maleae</taxon>
        <taxon>Malus</taxon>
    </lineage>
</organism>